<comment type="caution">
    <text evidence="3">The sequence shown here is derived from an EMBL/GenBank/DDBJ whole genome shotgun (WGS) entry which is preliminary data.</text>
</comment>
<dbReference type="PANTHER" id="PTHR30006">
    <property type="entry name" value="THIAMINE-BINDING PERIPLASMIC PROTEIN-RELATED"/>
    <property type="match status" value="1"/>
</dbReference>
<protein>
    <submittedName>
        <fullName evidence="3">Extracellular solute-binding protein</fullName>
    </submittedName>
</protein>
<evidence type="ECO:0000256" key="2">
    <source>
        <dbReference type="ARBA" id="ARBA00022764"/>
    </source>
</evidence>
<dbReference type="GO" id="GO:0030288">
    <property type="term" value="C:outer membrane-bounded periplasmic space"/>
    <property type="evidence" value="ECO:0007669"/>
    <property type="project" value="TreeGrafter"/>
</dbReference>
<dbReference type="Pfam" id="PF13416">
    <property type="entry name" value="SBP_bac_8"/>
    <property type="match status" value="1"/>
</dbReference>
<organism evidence="3 4">
    <name type="scientific">Jiella pacifica</name>
    <dbReference type="NCBI Taxonomy" id="2696469"/>
    <lineage>
        <taxon>Bacteria</taxon>
        <taxon>Pseudomonadati</taxon>
        <taxon>Pseudomonadota</taxon>
        <taxon>Alphaproteobacteria</taxon>
        <taxon>Hyphomicrobiales</taxon>
        <taxon>Aurantimonadaceae</taxon>
        <taxon>Jiella</taxon>
    </lineage>
</organism>
<dbReference type="PANTHER" id="PTHR30006:SF25">
    <property type="entry name" value="PHOSPHOGLYCERATE TRANSPORT REGULATORY PROTEIN PGTC"/>
    <property type="match status" value="1"/>
</dbReference>
<keyword evidence="4" id="KW-1185">Reference proteome</keyword>
<dbReference type="Proteomes" id="UP000469011">
    <property type="component" value="Unassembled WGS sequence"/>
</dbReference>
<evidence type="ECO:0000313" key="4">
    <source>
        <dbReference type="Proteomes" id="UP000469011"/>
    </source>
</evidence>
<keyword evidence="2" id="KW-0574">Periplasm</keyword>
<reference evidence="3 4" key="1">
    <citation type="submission" date="2020-01" db="EMBL/GenBank/DDBJ databases">
        <title>Jiella pacifica sp. nov.</title>
        <authorList>
            <person name="Xue Z."/>
            <person name="Zhu S."/>
            <person name="Chen J."/>
            <person name="Yang J."/>
        </authorList>
    </citation>
    <scope>NUCLEOTIDE SEQUENCE [LARGE SCALE GENOMIC DNA]</scope>
    <source>
        <strain evidence="3 4">40Bstr34</strain>
    </source>
</reference>
<name>A0A6N9T2E5_9HYPH</name>
<evidence type="ECO:0000313" key="3">
    <source>
        <dbReference type="EMBL" id="NDW05517.1"/>
    </source>
</evidence>
<dbReference type="EMBL" id="JAAAMG010000010">
    <property type="protein sequence ID" value="NDW05517.1"/>
    <property type="molecule type" value="Genomic_DNA"/>
</dbReference>
<dbReference type="SUPFAM" id="SSF53850">
    <property type="entry name" value="Periplasmic binding protein-like II"/>
    <property type="match status" value="1"/>
</dbReference>
<accession>A0A6N9T2E5</accession>
<dbReference type="Gene3D" id="3.40.190.10">
    <property type="entry name" value="Periplasmic binding protein-like II"/>
    <property type="match status" value="2"/>
</dbReference>
<proteinExistence type="predicted"/>
<gene>
    <name evidence="3" type="ORF">GTK09_13900</name>
</gene>
<dbReference type="AlphaFoldDB" id="A0A6N9T2E5"/>
<dbReference type="InterPro" id="IPR006059">
    <property type="entry name" value="SBP"/>
</dbReference>
<sequence length="354" mass="38914">MTGRSRAATGAACVLLAIMALSFLLFEQRSSAPERVVLDVWSATDKTAMSAIVDGFTAAHPSIAINYTEYNTSELQEAVLAAREKPDLVISSAMDLQVQLVNLGLASPVEDVPPTPTWSRWREELFGFTQEPVALLYNRKAFADHPLPDTRSELASMIRDEPAFFNGRVGTYDVALSGVGYMFATQDAQRGFQASRLVESLGRAKAKIYCCTNDMVQEVASGDLVLAYNVIGSYALEQVRQDPRLGILLLSDYALVFTRSVLVTKASDAKEAAGDFVRFLLSDDGQALVDKGSSLFPLIESFGKGQAFVESRFEGSTSFLPIRLRPSLLTWLDERKKAKFLRDWRGSINGRSIN</sequence>
<evidence type="ECO:0000256" key="1">
    <source>
        <dbReference type="ARBA" id="ARBA00022729"/>
    </source>
</evidence>
<dbReference type="RefSeq" id="WP_163463765.1">
    <property type="nucleotide sequence ID" value="NZ_JAAAMG010000010.1"/>
</dbReference>
<keyword evidence="1" id="KW-0732">Signal</keyword>